<keyword evidence="4" id="KW-0249">Electron transport</keyword>
<feature type="domain" description="Cytochrome c" evidence="7">
    <location>
        <begin position="19"/>
        <end position="101"/>
    </location>
</feature>
<dbReference type="AlphaFoldDB" id="E0UPD1"/>
<dbReference type="KEGG" id="sua:Saut_1614"/>
<dbReference type="RefSeq" id="WP_013327414.1">
    <property type="nucleotide sequence ID" value="NC_014506.1"/>
</dbReference>
<protein>
    <submittedName>
        <fullName evidence="8">Cytochrome c class I</fullName>
    </submittedName>
</protein>
<dbReference type="Gene3D" id="1.10.760.10">
    <property type="entry name" value="Cytochrome c-like domain"/>
    <property type="match status" value="1"/>
</dbReference>
<keyword evidence="9" id="KW-1185">Reference proteome</keyword>
<evidence type="ECO:0000256" key="2">
    <source>
        <dbReference type="ARBA" id="ARBA00022617"/>
    </source>
</evidence>
<dbReference type="InterPro" id="IPR009056">
    <property type="entry name" value="Cyt_c-like_dom"/>
</dbReference>
<evidence type="ECO:0000313" key="9">
    <source>
        <dbReference type="Proteomes" id="UP000007803"/>
    </source>
</evidence>
<keyword evidence="1" id="KW-0813">Transport</keyword>
<name>E0UPD1_SULAO</name>
<dbReference type="Pfam" id="PF00034">
    <property type="entry name" value="Cytochrom_C"/>
    <property type="match status" value="1"/>
</dbReference>
<dbReference type="InterPro" id="IPR050597">
    <property type="entry name" value="Cytochrome_c_Oxidase_Subunit"/>
</dbReference>
<dbReference type="PROSITE" id="PS51007">
    <property type="entry name" value="CYTC"/>
    <property type="match status" value="1"/>
</dbReference>
<dbReference type="HOGENOM" id="CLU_128253_1_0_7"/>
<dbReference type="GO" id="GO:0020037">
    <property type="term" value="F:heme binding"/>
    <property type="evidence" value="ECO:0007669"/>
    <property type="project" value="InterPro"/>
</dbReference>
<dbReference type="InterPro" id="IPR036909">
    <property type="entry name" value="Cyt_c-like_dom_sf"/>
</dbReference>
<keyword evidence="2 6" id="KW-0349">Heme</keyword>
<gene>
    <name evidence="8" type="ordered locus">Saut_1614</name>
</gene>
<evidence type="ECO:0000259" key="7">
    <source>
        <dbReference type="PROSITE" id="PS51007"/>
    </source>
</evidence>
<evidence type="ECO:0000313" key="8">
    <source>
        <dbReference type="EMBL" id="ADN09661.1"/>
    </source>
</evidence>
<dbReference type="STRING" id="563040.Saut_1614"/>
<evidence type="ECO:0000256" key="3">
    <source>
        <dbReference type="ARBA" id="ARBA00022723"/>
    </source>
</evidence>
<sequence length="118" mass="13290">MRFILLFIILIVQIYGDEDAYNRGEMLFFANACSSCHGPSAEGSSTYPRLANKKEEYLKKKLIDFRAGKAKSVSQQMMAQFAKKLTDKDIDDLSFFLSAHKKVHVEDVEDDILGGFGS</sequence>
<organism evidence="8 9">
    <name type="scientific">Sulfurimonas autotrophica (strain ATCC BAA-671 / DSM 16294 / JCM 11897 / OK10)</name>
    <dbReference type="NCBI Taxonomy" id="563040"/>
    <lineage>
        <taxon>Bacteria</taxon>
        <taxon>Pseudomonadati</taxon>
        <taxon>Campylobacterota</taxon>
        <taxon>Epsilonproteobacteria</taxon>
        <taxon>Campylobacterales</taxon>
        <taxon>Sulfurimonadaceae</taxon>
        <taxon>Sulfurimonas</taxon>
    </lineage>
</organism>
<evidence type="ECO:0000256" key="5">
    <source>
        <dbReference type="ARBA" id="ARBA00023004"/>
    </source>
</evidence>
<dbReference type="GO" id="GO:0046872">
    <property type="term" value="F:metal ion binding"/>
    <property type="evidence" value="ECO:0007669"/>
    <property type="project" value="UniProtKB-KW"/>
</dbReference>
<keyword evidence="5 6" id="KW-0408">Iron</keyword>
<dbReference type="SUPFAM" id="SSF46626">
    <property type="entry name" value="Cytochrome c"/>
    <property type="match status" value="1"/>
</dbReference>
<evidence type="ECO:0000256" key="1">
    <source>
        <dbReference type="ARBA" id="ARBA00022448"/>
    </source>
</evidence>
<dbReference type="eggNOG" id="COG2863">
    <property type="taxonomic scope" value="Bacteria"/>
</dbReference>
<dbReference type="PANTHER" id="PTHR33751:SF9">
    <property type="entry name" value="CYTOCHROME C4"/>
    <property type="match status" value="1"/>
</dbReference>
<accession>E0UPD1</accession>
<reference evidence="9" key="1">
    <citation type="journal article" date="2010" name="Stand. Genomic Sci.">
        <title>Complete genome sequence of Sulfurimonas autotrophica type strain (OK10).</title>
        <authorList>
            <person name="Sikorski J."/>
            <person name="Munk C."/>
            <person name="Lapidus A."/>
            <person name="Djao O."/>
            <person name="Lucas S."/>
            <person name="Glavina Del Rio T."/>
            <person name="Nolan M."/>
            <person name="Tice H."/>
            <person name="Han C."/>
            <person name="Cheng J."/>
            <person name="Tapia R."/>
            <person name="Goodwin L."/>
            <person name="Pitluck S."/>
            <person name="Liolios K."/>
            <person name="Ivanova N."/>
            <person name="Mavromatis K."/>
            <person name="Mikhailova N."/>
            <person name="Pati A."/>
            <person name="Sims D."/>
            <person name="Meincke L."/>
            <person name="Brettin T."/>
            <person name="Detter J."/>
            <person name="Chen A."/>
            <person name="Palaniappan K."/>
            <person name="Land M."/>
            <person name="Hauser L."/>
            <person name="Chang Y."/>
            <person name="Jeffries C."/>
            <person name="Rohde M."/>
            <person name="Lang E."/>
            <person name="Spring S."/>
            <person name="Goker M."/>
            <person name="Woyke T."/>
            <person name="Bristow J."/>
            <person name="Eisen J."/>
            <person name="Markowitz V."/>
            <person name="Hugenholtz P."/>
            <person name="Kyrpides N."/>
            <person name="Klenk H."/>
        </authorList>
    </citation>
    <scope>NUCLEOTIDE SEQUENCE [LARGE SCALE GENOMIC DNA]</scope>
    <source>
        <strain evidence="9">ATCC BAA-671 / DSM 16294 / JCM 11897 / OK10</strain>
    </source>
</reference>
<evidence type="ECO:0000256" key="4">
    <source>
        <dbReference type="ARBA" id="ARBA00022982"/>
    </source>
</evidence>
<evidence type="ECO:0000256" key="6">
    <source>
        <dbReference type="PROSITE-ProRule" id="PRU00433"/>
    </source>
</evidence>
<dbReference type="EMBL" id="CP002205">
    <property type="protein sequence ID" value="ADN09661.1"/>
    <property type="molecule type" value="Genomic_DNA"/>
</dbReference>
<dbReference type="Proteomes" id="UP000007803">
    <property type="component" value="Chromosome"/>
</dbReference>
<proteinExistence type="predicted"/>
<keyword evidence="3 6" id="KW-0479">Metal-binding</keyword>
<dbReference type="GO" id="GO:0009055">
    <property type="term" value="F:electron transfer activity"/>
    <property type="evidence" value="ECO:0007669"/>
    <property type="project" value="InterPro"/>
</dbReference>
<dbReference type="PANTHER" id="PTHR33751">
    <property type="entry name" value="CBB3-TYPE CYTOCHROME C OXIDASE SUBUNIT FIXP"/>
    <property type="match status" value="1"/>
</dbReference>